<dbReference type="SMART" id="SM01152">
    <property type="entry name" value="DUF167"/>
    <property type="match status" value="1"/>
</dbReference>
<dbReference type="PANTHER" id="PTHR13420:SF7">
    <property type="entry name" value="UPF0235 PROTEIN C15ORF40"/>
    <property type="match status" value="1"/>
</dbReference>
<dbReference type="Proteomes" id="UP000799429">
    <property type="component" value="Unassembled WGS sequence"/>
</dbReference>
<dbReference type="NCBIfam" id="TIGR00251">
    <property type="entry name" value="DUF167 family protein"/>
    <property type="match status" value="1"/>
</dbReference>
<gene>
    <name evidence="2" type="ORF">M501DRAFT_941308</name>
</gene>
<dbReference type="InterPro" id="IPR003746">
    <property type="entry name" value="DUF167"/>
</dbReference>
<dbReference type="EMBL" id="MU006107">
    <property type="protein sequence ID" value="KAF2835642.1"/>
    <property type="molecule type" value="Genomic_DNA"/>
</dbReference>
<dbReference type="OrthoDB" id="244097at2759"/>
<dbReference type="PANTHER" id="PTHR13420">
    <property type="entry name" value="UPF0235 PROTEIN C15ORF40"/>
    <property type="match status" value="1"/>
</dbReference>
<keyword evidence="3" id="KW-1185">Reference proteome</keyword>
<feature type="non-terminal residue" evidence="2">
    <location>
        <position position="1"/>
    </location>
</feature>
<organism evidence="2 3">
    <name type="scientific">Patellaria atrata CBS 101060</name>
    <dbReference type="NCBI Taxonomy" id="1346257"/>
    <lineage>
        <taxon>Eukaryota</taxon>
        <taxon>Fungi</taxon>
        <taxon>Dikarya</taxon>
        <taxon>Ascomycota</taxon>
        <taxon>Pezizomycotina</taxon>
        <taxon>Dothideomycetes</taxon>
        <taxon>Dothideomycetes incertae sedis</taxon>
        <taxon>Patellariales</taxon>
        <taxon>Patellariaceae</taxon>
        <taxon>Patellaria</taxon>
    </lineage>
</organism>
<name>A0A9P4S5I0_9PEZI</name>
<sequence>TSSAIRWVLLKSSKQCGGAIHLACHVKPGTSTRCEGITAVNAEAIELCVAAQVREGEANKAVRELIAEVLNVPKSDVQIAKGMKSRDKIVVMGNFQANGSEEDVVNKTKEKLQEAVNEGVSNLYLYLAPNPMHMLITIKMCSRSLYIRNATHRKYVE</sequence>
<comment type="similarity">
    <text evidence="1">Belongs to the UPF0235 family.</text>
</comment>
<dbReference type="InterPro" id="IPR036591">
    <property type="entry name" value="YggU-like_sf"/>
</dbReference>
<evidence type="ECO:0000256" key="1">
    <source>
        <dbReference type="ARBA" id="ARBA00010364"/>
    </source>
</evidence>
<accession>A0A9P4S5I0</accession>
<evidence type="ECO:0000313" key="2">
    <source>
        <dbReference type="EMBL" id="KAF2835642.1"/>
    </source>
</evidence>
<protein>
    <submittedName>
        <fullName evidence="2">Uncharacterized protein</fullName>
    </submittedName>
</protein>
<dbReference type="SUPFAM" id="SSF69786">
    <property type="entry name" value="YggU-like"/>
    <property type="match status" value="1"/>
</dbReference>
<dbReference type="AlphaFoldDB" id="A0A9P4S5I0"/>
<evidence type="ECO:0000313" key="3">
    <source>
        <dbReference type="Proteomes" id="UP000799429"/>
    </source>
</evidence>
<reference evidence="2" key="1">
    <citation type="journal article" date="2020" name="Stud. Mycol.">
        <title>101 Dothideomycetes genomes: a test case for predicting lifestyles and emergence of pathogens.</title>
        <authorList>
            <person name="Haridas S."/>
            <person name="Albert R."/>
            <person name="Binder M."/>
            <person name="Bloem J."/>
            <person name="Labutti K."/>
            <person name="Salamov A."/>
            <person name="Andreopoulos B."/>
            <person name="Baker S."/>
            <person name="Barry K."/>
            <person name="Bills G."/>
            <person name="Bluhm B."/>
            <person name="Cannon C."/>
            <person name="Castanera R."/>
            <person name="Culley D."/>
            <person name="Daum C."/>
            <person name="Ezra D."/>
            <person name="Gonzalez J."/>
            <person name="Henrissat B."/>
            <person name="Kuo A."/>
            <person name="Liang C."/>
            <person name="Lipzen A."/>
            <person name="Lutzoni F."/>
            <person name="Magnuson J."/>
            <person name="Mondo S."/>
            <person name="Nolan M."/>
            <person name="Ohm R."/>
            <person name="Pangilinan J."/>
            <person name="Park H.-J."/>
            <person name="Ramirez L."/>
            <person name="Alfaro M."/>
            <person name="Sun H."/>
            <person name="Tritt A."/>
            <person name="Yoshinaga Y."/>
            <person name="Zwiers L.-H."/>
            <person name="Turgeon B."/>
            <person name="Goodwin S."/>
            <person name="Spatafora J."/>
            <person name="Crous P."/>
            <person name="Grigoriev I."/>
        </authorList>
    </citation>
    <scope>NUCLEOTIDE SEQUENCE</scope>
    <source>
        <strain evidence="2">CBS 101060</strain>
    </source>
</reference>
<dbReference type="GO" id="GO:0005737">
    <property type="term" value="C:cytoplasm"/>
    <property type="evidence" value="ECO:0007669"/>
    <property type="project" value="TreeGrafter"/>
</dbReference>
<dbReference type="HAMAP" id="MF_00634">
    <property type="entry name" value="UPF0235"/>
    <property type="match status" value="1"/>
</dbReference>
<dbReference type="Pfam" id="PF02594">
    <property type="entry name" value="DUF167"/>
    <property type="match status" value="1"/>
</dbReference>
<dbReference type="Gene3D" id="3.30.1200.10">
    <property type="entry name" value="YggU-like"/>
    <property type="match status" value="1"/>
</dbReference>
<proteinExistence type="inferred from homology"/>
<comment type="caution">
    <text evidence="2">The sequence shown here is derived from an EMBL/GenBank/DDBJ whole genome shotgun (WGS) entry which is preliminary data.</text>
</comment>